<evidence type="ECO:0000313" key="2">
    <source>
        <dbReference type="EMBL" id="KIL38938.1"/>
    </source>
</evidence>
<gene>
    <name evidence="2" type="ORF">SD70_23070</name>
</gene>
<dbReference type="Proteomes" id="UP000031967">
    <property type="component" value="Unassembled WGS sequence"/>
</dbReference>
<comment type="caution">
    <text evidence="2">The sequence shown here is derived from an EMBL/GenBank/DDBJ whole genome shotgun (WGS) entry which is preliminary data.</text>
</comment>
<dbReference type="SUPFAM" id="SSF51430">
    <property type="entry name" value="NAD(P)-linked oxidoreductase"/>
    <property type="match status" value="1"/>
</dbReference>
<dbReference type="RefSeq" id="WP_041050091.1">
    <property type="nucleotide sequence ID" value="NZ_JXAK01000047.1"/>
</dbReference>
<dbReference type="InterPro" id="IPR023210">
    <property type="entry name" value="NADP_OxRdtase_dom"/>
</dbReference>
<organism evidence="2 3">
    <name type="scientific">Gordoniibacillus kamchatkensis</name>
    <dbReference type="NCBI Taxonomy" id="1590651"/>
    <lineage>
        <taxon>Bacteria</taxon>
        <taxon>Bacillati</taxon>
        <taxon>Bacillota</taxon>
        <taxon>Bacilli</taxon>
        <taxon>Bacillales</taxon>
        <taxon>Paenibacillaceae</taxon>
        <taxon>Gordoniibacillus</taxon>
    </lineage>
</organism>
<dbReference type="EMBL" id="JXAK01000047">
    <property type="protein sequence ID" value="KIL38938.1"/>
    <property type="molecule type" value="Genomic_DNA"/>
</dbReference>
<proteinExistence type="predicted"/>
<dbReference type="Gene3D" id="3.20.20.100">
    <property type="entry name" value="NADP-dependent oxidoreductase domain"/>
    <property type="match status" value="1"/>
</dbReference>
<sequence>MEYSYLGRSGLKVSRLCLGTMNFGVDTDEKEAYRIMDAALDAGINFFDTANVYGGIGSRGKTEEIIGRWFAQGGGRREKVVLATKVYGDMEEAADGPNAARGLSAYKIRRHLDASLRRLQTDHIELYQMHHVDRNVSWDELWEAFQVHVAQGKIGYVGSSNFAGRDLVKAQYEAKARHFLGLVSEQHKYSLLCRLPELEVLPAAEEHGIGVIAWSPLDGGLLGGNALNPAQGSRSARNRERAERHRSQLEAFGKLCKELGESEANVALAWTLVHPAMTAPIIGPRTLEQLQSTLRVVDIKLDQAALERLDEIFPGPGGDAPRAYAW</sequence>
<name>A0ABR5AD21_9BACL</name>
<dbReference type="InterPro" id="IPR036812">
    <property type="entry name" value="NAD(P)_OxRdtase_dom_sf"/>
</dbReference>
<dbReference type="PANTHER" id="PTHR43364:SF5">
    <property type="entry name" value="REDUCTASE"/>
    <property type="match status" value="1"/>
</dbReference>
<dbReference type="InterPro" id="IPR050523">
    <property type="entry name" value="AKR_Detox_Biosynth"/>
</dbReference>
<evidence type="ECO:0000313" key="3">
    <source>
        <dbReference type="Proteomes" id="UP000031967"/>
    </source>
</evidence>
<reference evidence="2 3" key="1">
    <citation type="submission" date="2014-12" db="EMBL/GenBank/DDBJ databases">
        <title>Draft genome sequence of Paenibacillus kamchatkensis strain B-2647.</title>
        <authorList>
            <person name="Karlyshev A.V."/>
            <person name="Kudryashova E.B."/>
        </authorList>
    </citation>
    <scope>NUCLEOTIDE SEQUENCE [LARGE SCALE GENOMIC DNA]</scope>
    <source>
        <strain evidence="2 3">VKM B-2647</strain>
    </source>
</reference>
<evidence type="ECO:0000259" key="1">
    <source>
        <dbReference type="Pfam" id="PF00248"/>
    </source>
</evidence>
<keyword evidence="3" id="KW-1185">Reference proteome</keyword>
<dbReference type="Pfam" id="PF00248">
    <property type="entry name" value="Aldo_ket_red"/>
    <property type="match status" value="1"/>
</dbReference>
<protein>
    <submittedName>
        <fullName evidence="2">Oxidoreductase</fullName>
    </submittedName>
</protein>
<dbReference type="PANTHER" id="PTHR43364">
    <property type="entry name" value="NADH-SPECIFIC METHYLGLYOXAL REDUCTASE-RELATED"/>
    <property type="match status" value="1"/>
</dbReference>
<accession>A0ABR5AD21</accession>
<dbReference type="CDD" id="cd19087">
    <property type="entry name" value="AKR_AKR12A1_B1_C1"/>
    <property type="match status" value="1"/>
</dbReference>
<feature type="domain" description="NADP-dependent oxidoreductase" evidence="1">
    <location>
        <begin position="15"/>
        <end position="312"/>
    </location>
</feature>